<dbReference type="GeneID" id="126880757"/>
<dbReference type="RefSeq" id="XP_050500765.1">
    <property type="nucleotide sequence ID" value="XM_050644808.1"/>
</dbReference>
<evidence type="ECO:0000313" key="4">
    <source>
        <dbReference type="Proteomes" id="UP001652700"/>
    </source>
</evidence>
<organism evidence="3 4">
    <name type="scientific">Diabrotica virgifera virgifera</name>
    <name type="common">western corn rootworm</name>
    <dbReference type="NCBI Taxonomy" id="50390"/>
    <lineage>
        <taxon>Eukaryota</taxon>
        <taxon>Metazoa</taxon>
        <taxon>Ecdysozoa</taxon>
        <taxon>Arthropoda</taxon>
        <taxon>Hexapoda</taxon>
        <taxon>Insecta</taxon>
        <taxon>Pterygota</taxon>
        <taxon>Neoptera</taxon>
        <taxon>Endopterygota</taxon>
        <taxon>Coleoptera</taxon>
        <taxon>Polyphaga</taxon>
        <taxon>Cucujiformia</taxon>
        <taxon>Chrysomeloidea</taxon>
        <taxon>Chrysomelidae</taxon>
        <taxon>Galerucinae</taxon>
        <taxon>Diabroticina</taxon>
        <taxon>Diabroticites</taxon>
        <taxon>Diabrotica</taxon>
    </lineage>
</organism>
<dbReference type="EnsemblMetazoa" id="XM_050644808.1">
    <property type="protein sequence ID" value="XP_050500765.1"/>
    <property type="gene ID" value="LOC126880757"/>
</dbReference>
<protein>
    <submittedName>
        <fullName evidence="3">Uncharacterized protein</fullName>
    </submittedName>
</protein>
<feature type="coiled-coil region" evidence="1">
    <location>
        <begin position="64"/>
        <end position="137"/>
    </location>
</feature>
<dbReference type="InterPro" id="IPR010989">
    <property type="entry name" value="SNARE"/>
</dbReference>
<name>A0ABM5JS57_DIAVI</name>
<accession>A0ABM5JS57</accession>
<dbReference type="SUPFAM" id="SSF47661">
    <property type="entry name" value="t-snare proteins"/>
    <property type="match status" value="1"/>
</dbReference>
<keyword evidence="1" id="KW-0175">Coiled coil</keyword>
<sequence>MNNEENKTEGKRHKPEHDSSIEEDKEEQHKSKKAPDTRIKKVSTILTDMEEIKILLSQMRQEIKEDILESKTEIKDEIKDMKNELEDIKQKFKQNKAETENLKREVEKKEQKWEKENEELKKALTLMENRLEKIDKEKIRNKLIITGIQVDLEDEVRLRENIQKMMETELQLKIEVKSAFKIGYKKCIIETKSWEDKQKILQEKGKLKYTRDCREIYIDAALTFKEAKIQKEIRDIAKQQRSKGAKVAIKYRLSVAAEETRRAECNVLLSTAVNVSTATLERSLSLDAKTWKQRQKPTSWMW</sequence>
<evidence type="ECO:0000256" key="2">
    <source>
        <dbReference type="SAM" id="MobiDB-lite"/>
    </source>
</evidence>
<feature type="region of interest" description="Disordered" evidence="2">
    <location>
        <begin position="1"/>
        <end position="38"/>
    </location>
</feature>
<reference evidence="3" key="1">
    <citation type="submission" date="2025-05" db="UniProtKB">
        <authorList>
            <consortium name="EnsemblMetazoa"/>
        </authorList>
    </citation>
    <scope>IDENTIFICATION</scope>
</reference>
<evidence type="ECO:0000256" key="1">
    <source>
        <dbReference type="SAM" id="Coils"/>
    </source>
</evidence>
<proteinExistence type="predicted"/>
<evidence type="ECO:0000313" key="3">
    <source>
        <dbReference type="EnsemblMetazoa" id="XP_050500765.1"/>
    </source>
</evidence>
<keyword evidence="4" id="KW-1185">Reference proteome</keyword>
<dbReference type="Proteomes" id="UP001652700">
    <property type="component" value="Unplaced"/>
</dbReference>